<dbReference type="GO" id="GO:0033214">
    <property type="term" value="P:siderophore-iron import into cell"/>
    <property type="evidence" value="ECO:0007669"/>
    <property type="project" value="TreeGrafter"/>
</dbReference>
<evidence type="ECO:0000256" key="1">
    <source>
        <dbReference type="ARBA" id="ARBA00004651"/>
    </source>
</evidence>
<dbReference type="CDD" id="cd06550">
    <property type="entry name" value="TM_ABC_iron-siderophores_like"/>
    <property type="match status" value="1"/>
</dbReference>
<comment type="similarity">
    <text evidence="2">Belongs to the binding-protein-dependent transport system permease family. FecCD subfamily.</text>
</comment>
<dbReference type="Gene3D" id="1.10.3470.10">
    <property type="entry name" value="ABC transporter involved in vitamin B12 uptake, BtuC"/>
    <property type="match status" value="1"/>
</dbReference>
<keyword evidence="4" id="KW-1003">Cell membrane</keyword>
<proteinExistence type="inferred from homology"/>
<organism evidence="9 10">
    <name type="scientific">Treponema parvum</name>
    <dbReference type="NCBI Taxonomy" id="138851"/>
    <lineage>
        <taxon>Bacteria</taxon>
        <taxon>Pseudomonadati</taxon>
        <taxon>Spirochaetota</taxon>
        <taxon>Spirochaetia</taxon>
        <taxon>Spirochaetales</taxon>
        <taxon>Treponemataceae</taxon>
        <taxon>Treponema</taxon>
    </lineage>
</organism>
<feature type="transmembrane region" description="Helical" evidence="8">
    <location>
        <begin position="135"/>
        <end position="153"/>
    </location>
</feature>
<comment type="subcellular location">
    <subcellularLocation>
        <location evidence="1">Cell membrane</location>
        <topology evidence="1">Multi-pass membrane protein</topology>
    </subcellularLocation>
</comment>
<sequence length="352" mass="37475">MPILPNYKTDEHIPRRESPVLFGLFLFALPIIAMIVSLSIGRYSVPASDTVRAVVQLLVNKSVALAKDDVEAQIIIGIRLPRILLGLLCGCALATAGAGLQALLSNPLVSPDTLGIASGASFGAALALLLDQRLLIVQLSALTFGLLALYLTYQAGKMKRQHSMVMLVLSGVMVSALFQAMVSLIKYTADSEEKLPTITYWLLGSLNNATWKGLAVGAPIIFAGTLILILARWKCNVLTLSEDEAKSMGVNLRKIRLLIIIASAAIIASSVSMCGQIGWVGLVVPHICRMLFGSDNQRVIPASASIGAVFMLLLDTVARSATQSEIPLSVLTAIVGAPFFIILLKRTGGGWN</sequence>
<gene>
    <name evidence="9" type="ORF">HRI96_10570</name>
</gene>
<feature type="transmembrane region" description="Helical" evidence="8">
    <location>
        <begin position="83"/>
        <end position="104"/>
    </location>
</feature>
<reference evidence="9" key="2">
    <citation type="journal article" date="2021" name="Microbiol. Resour. Announc.">
        <title>Complete Genome Sequences of Three Human Oral Treponema parvum Isolates.</title>
        <authorList>
            <person name="Zeng H."/>
            <person name="Watt R.M."/>
        </authorList>
    </citation>
    <scope>NUCLEOTIDE SEQUENCE</scope>
    <source>
        <strain evidence="9">ATCC 700773</strain>
    </source>
</reference>
<dbReference type="GO" id="GO:0022857">
    <property type="term" value="F:transmembrane transporter activity"/>
    <property type="evidence" value="ECO:0007669"/>
    <property type="project" value="InterPro"/>
</dbReference>
<evidence type="ECO:0000256" key="5">
    <source>
        <dbReference type="ARBA" id="ARBA00022692"/>
    </source>
</evidence>
<dbReference type="GO" id="GO:0005886">
    <property type="term" value="C:plasma membrane"/>
    <property type="evidence" value="ECO:0007669"/>
    <property type="project" value="UniProtKB-SubCell"/>
</dbReference>
<dbReference type="PANTHER" id="PTHR30472:SF70">
    <property type="entry name" value="MOLYBDATE IMPORT SYSTEM PERMEASE PROTEIN MOLB"/>
    <property type="match status" value="1"/>
</dbReference>
<evidence type="ECO:0000256" key="2">
    <source>
        <dbReference type="ARBA" id="ARBA00007935"/>
    </source>
</evidence>
<name>A0A975F193_9SPIR</name>
<evidence type="ECO:0000313" key="9">
    <source>
        <dbReference type="EMBL" id="QTQ12602.1"/>
    </source>
</evidence>
<reference evidence="9" key="1">
    <citation type="submission" date="2020-05" db="EMBL/GenBank/DDBJ databases">
        <authorList>
            <person name="Zeng H."/>
            <person name="Chan Y.K."/>
            <person name="Watt R.M."/>
        </authorList>
    </citation>
    <scope>NUCLEOTIDE SEQUENCE</scope>
    <source>
        <strain evidence="9">ATCC 700773</strain>
    </source>
</reference>
<evidence type="ECO:0000256" key="7">
    <source>
        <dbReference type="ARBA" id="ARBA00023136"/>
    </source>
</evidence>
<feature type="transmembrane region" description="Helical" evidence="8">
    <location>
        <begin position="257"/>
        <end position="279"/>
    </location>
</feature>
<dbReference type="SUPFAM" id="SSF81345">
    <property type="entry name" value="ABC transporter involved in vitamin B12 uptake, BtuC"/>
    <property type="match status" value="1"/>
</dbReference>
<evidence type="ECO:0000256" key="4">
    <source>
        <dbReference type="ARBA" id="ARBA00022475"/>
    </source>
</evidence>
<protein>
    <submittedName>
        <fullName evidence="9">Iron ABC transporter permease</fullName>
    </submittedName>
</protein>
<evidence type="ECO:0000256" key="3">
    <source>
        <dbReference type="ARBA" id="ARBA00022448"/>
    </source>
</evidence>
<dbReference type="RefSeq" id="WP_210117313.1">
    <property type="nucleotide sequence ID" value="NZ_CP054257.1"/>
</dbReference>
<dbReference type="PANTHER" id="PTHR30472">
    <property type="entry name" value="FERRIC ENTEROBACTIN TRANSPORT SYSTEM PERMEASE PROTEIN"/>
    <property type="match status" value="1"/>
</dbReference>
<dbReference type="FunFam" id="1.10.3470.10:FF:000001">
    <property type="entry name" value="Vitamin B12 ABC transporter permease BtuC"/>
    <property type="match status" value="1"/>
</dbReference>
<feature type="transmembrane region" description="Helical" evidence="8">
    <location>
        <begin position="325"/>
        <end position="344"/>
    </location>
</feature>
<keyword evidence="6 8" id="KW-1133">Transmembrane helix</keyword>
<dbReference type="Proteomes" id="UP000671995">
    <property type="component" value="Chromosome"/>
</dbReference>
<evidence type="ECO:0000256" key="6">
    <source>
        <dbReference type="ARBA" id="ARBA00022989"/>
    </source>
</evidence>
<dbReference type="AlphaFoldDB" id="A0A975F193"/>
<feature type="transmembrane region" description="Helical" evidence="8">
    <location>
        <begin position="165"/>
        <end position="189"/>
    </location>
</feature>
<dbReference type="EMBL" id="CP054257">
    <property type="protein sequence ID" value="QTQ12602.1"/>
    <property type="molecule type" value="Genomic_DNA"/>
</dbReference>
<evidence type="ECO:0000256" key="8">
    <source>
        <dbReference type="SAM" id="Phobius"/>
    </source>
</evidence>
<dbReference type="InterPro" id="IPR037294">
    <property type="entry name" value="ABC_BtuC-like"/>
</dbReference>
<keyword evidence="3" id="KW-0813">Transport</keyword>
<keyword evidence="7 8" id="KW-0472">Membrane</keyword>
<feature type="transmembrane region" description="Helical" evidence="8">
    <location>
        <begin position="20"/>
        <end position="40"/>
    </location>
</feature>
<evidence type="ECO:0000313" key="10">
    <source>
        <dbReference type="Proteomes" id="UP000671995"/>
    </source>
</evidence>
<dbReference type="Pfam" id="PF01032">
    <property type="entry name" value="FecCD"/>
    <property type="match status" value="1"/>
</dbReference>
<feature type="transmembrane region" description="Helical" evidence="8">
    <location>
        <begin position="299"/>
        <end position="318"/>
    </location>
</feature>
<keyword evidence="5 8" id="KW-0812">Transmembrane</keyword>
<dbReference type="InterPro" id="IPR000522">
    <property type="entry name" value="ABC_transptr_permease_BtuC"/>
</dbReference>
<feature type="transmembrane region" description="Helical" evidence="8">
    <location>
        <begin position="209"/>
        <end position="231"/>
    </location>
</feature>
<accession>A0A975F193</accession>